<dbReference type="EMBL" id="CP029191">
    <property type="protein sequence ID" value="QES41884.1"/>
    <property type="molecule type" value="Genomic_DNA"/>
</dbReference>
<dbReference type="Proteomes" id="UP000324015">
    <property type="component" value="Chromosome"/>
</dbReference>
<dbReference type="RefSeq" id="WP_150184358.1">
    <property type="nucleotide sequence ID" value="NZ_CP029191.1"/>
</dbReference>
<accession>A0A5P2CGF5</accession>
<dbReference type="Pfam" id="PF13460">
    <property type="entry name" value="NAD_binding_10"/>
    <property type="match status" value="1"/>
</dbReference>
<dbReference type="CDD" id="cd05244">
    <property type="entry name" value="BVR-B_like_SDR_a"/>
    <property type="match status" value="1"/>
</dbReference>
<evidence type="ECO:0000313" key="2">
    <source>
        <dbReference type="EMBL" id="QES41884.1"/>
    </source>
</evidence>
<evidence type="ECO:0000259" key="1">
    <source>
        <dbReference type="Pfam" id="PF13460"/>
    </source>
</evidence>
<dbReference type="PANTHER" id="PTHR43355:SF2">
    <property type="entry name" value="FLAVIN REDUCTASE (NADPH)"/>
    <property type="match status" value="1"/>
</dbReference>
<dbReference type="InterPro" id="IPR051606">
    <property type="entry name" value="Polyketide_Oxido-like"/>
</dbReference>
<reference evidence="2 3" key="1">
    <citation type="submission" date="2018-05" db="EMBL/GenBank/DDBJ databases">
        <title>Streptomyces venezuelae.</title>
        <authorList>
            <person name="Kim W."/>
            <person name="Lee N."/>
            <person name="Cho B.-K."/>
        </authorList>
    </citation>
    <scope>NUCLEOTIDE SEQUENCE [LARGE SCALE GENOMIC DNA]</scope>
    <source>
        <strain evidence="2 3">ATCC 14585</strain>
    </source>
</reference>
<dbReference type="GO" id="GO:0016646">
    <property type="term" value="F:oxidoreductase activity, acting on the CH-NH group of donors, NAD or NADP as acceptor"/>
    <property type="evidence" value="ECO:0007669"/>
    <property type="project" value="TreeGrafter"/>
</dbReference>
<proteinExistence type="predicted"/>
<gene>
    <name evidence="2" type="ORF">DEJ49_13515</name>
</gene>
<feature type="domain" description="NAD(P)-binding" evidence="1">
    <location>
        <begin position="7"/>
        <end position="204"/>
    </location>
</feature>
<organism evidence="2 3">
    <name type="scientific">Streptomyces venezuelae</name>
    <dbReference type="NCBI Taxonomy" id="54571"/>
    <lineage>
        <taxon>Bacteria</taxon>
        <taxon>Bacillati</taxon>
        <taxon>Actinomycetota</taxon>
        <taxon>Actinomycetes</taxon>
        <taxon>Kitasatosporales</taxon>
        <taxon>Streptomycetaceae</taxon>
        <taxon>Streptomyces</taxon>
    </lineage>
</organism>
<dbReference type="PANTHER" id="PTHR43355">
    <property type="entry name" value="FLAVIN REDUCTASE (NADPH)"/>
    <property type="match status" value="1"/>
</dbReference>
<name>A0A5P2CGF5_STRVZ</name>
<evidence type="ECO:0000313" key="3">
    <source>
        <dbReference type="Proteomes" id="UP000324015"/>
    </source>
</evidence>
<dbReference type="SUPFAM" id="SSF51735">
    <property type="entry name" value="NAD(P)-binding Rossmann-fold domains"/>
    <property type="match status" value="1"/>
</dbReference>
<dbReference type="InterPro" id="IPR016040">
    <property type="entry name" value="NAD(P)-bd_dom"/>
</dbReference>
<dbReference type="InterPro" id="IPR036291">
    <property type="entry name" value="NAD(P)-bd_dom_sf"/>
</dbReference>
<sequence>MRITVFGAAGNAGSRVVNEALARGHEVTAVVRTPSRYPALHPDAKHRTGDAQNPAHVADLSTGQDVVVNATRPAPGHERDHPAITRSLLSGLAATPGDVRLIVIGGAGSLTVPGTAGRLAIDDPRYVPAAWRHIAEASNAQYEALRTADTRVPWTYISPSALFEPGTRTGKYRLGKDELLVAADGNSSISMEDLAAALLDEAETPTHHRTRFTIGY</sequence>
<dbReference type="Gene3D" id="3.40.50.720">
    <property type="entry name" value="NAD(P)-binding Rossmann-like Domain"/>
    <property type="match status" value="1"/>
</dbReference>
<dbReference type="AlphaFoldDB" id="A0A5P2CGF5"/>
<protein>
    <submittedName>
        <fullName evidence="2">NADH-flavin reductase</fullName>
    </submittedName>
</protein>